<dbReference type="AlphaFoldDB" id="A0AAD7G8A3"/>
<organism evidence="2 3">
    <name type="scientific">Mycena rosella</name>
    <name type="common">Pink bonnet</name>
    <name type="synonym">Agaricus rosellus</name>
    <dbReference type="NCBI Taxonomy" id="1033263"/>
    <lineage>
        <taxon>Eukaryota</taxon>
        <taxon>Fungi</taxon>
        <taxon>Dikarya</taxon>
        <taxon>Basidiomycota</taxon>
        <taxon>Agaricomycotina</taxon>
        <taxon>Agaricomycetes</taxon>
        <taxon>Agaricomycetidae</taxon>
        <taxon>Agaricales</taxon>
        <taxon>Marasmiineae</taxon>
        <taxon>Mycenaceae</taxon>
        <taxon>Mycena</taxon>
    </lineage>
</organism>
<sequence>MAGYPPLQPPFNPVQFPPGTNFLPQSNSQEQSLHQGGADPNSPALFKHNLQLVQQNLIRLQTVAKRALDGIQNAYRTGRTPTQTEADLATLKQTLQLVTEMMRQSGVGGLPLLPVPDGNAPTALPTEEQMIAKTTHAVQVLYDQLKRGQDSAAVVANLLNSADRR</sequence>
<comment type="caution">
    <text evidence="2">The sequence shown here is derived from an EMBL/GenBank/DDBJ whole genome shotgun (WGS) entry which is preliminary data.</text>
</comment>
<protein>
    <submittedName>
        <fullName evidence="2">Uncharacterized protein</fullName>
    </submittedName>
</protein>
<evidence type="ECO:0000313" key="2">
    <source>
        <dbReference type="EMBL" id="KAJ7669589.1"/>
    </source>
</evidence>
<reference evidence="2" key="1">
    <citation type="submission" date="2023-03" db="EMBL/GenBank/DDBJ databases">
        <title>Massive genome expansion in bonnet fungi (Mycena s.s.) driven by repeated elements and novel gene families across ecological guilds.</title>
        <authorList>
            <consortium name="Lawrence Berkeley National Laboratory"/>
            <person name="Harder C.B."/>
            <person name="Miyauchi S."/>
            <person name="Viragh M."/>
            <person name="Kuo A."/>
            <person name="Thoen E."/>
            <person name="Andreopoulos B."/>
            <person name="Lu D."/>
            <person name="Skrede I."/>
            <person name="Drula E."/>
            <person name="Henrissat B."/>
            <person name="Morin E."/>
            <person name="Kohler A."/>
            <person name="Barry K."/>
            <person name="LaButti K."/>
            <person name="Morin E."/>
            <person name="Salamov A."/>
            <person name="Lipzen A."/>
            <person name="Mereny Z."/>
            <person name="Hegedus B."/>
            <person name="Baldrian P."/>
            <person name="Stursova M."/>
            <person name="Weitz H."/>
            <person name="Taylor A."/>
            <person name="Grigoriev I.V."/>
            <person name="Nagy L.G."/>
            <person name="Martin F."/>
            <person name="Kauserud H."/>
        </authorList>
    </citation>
    <scope>NUCLEOTIDE SEQUENCE</scope>
    <source>
        <strain evidence="2">CBHHK067</strain>
    </source>
</reference>
<gene>
    <name evidence="2" type="ORF">B0H17DRAFT_949242</name>
</gene>
<dbReference type="EMBL" id="JARKIE010000187">
    <property type="protein sequence ID" value="KAJ7669589.1"/>
    <property type="molecule type" value="Genomic_DNA"/>
</dbReference>
<evidence type="ECO:0000313" key="3">
    <source>
        <dbReference type="Proteomes" id="UP001221757"/>
    </source>
</evidence>
<feature type="compositionally biased region" description="Pro residues" evidence="1">
    <location>
        <begin position="1"/>
        <end position="16"/>
    </location>
</feature>
<evidence type="ECO:0000256" key="1">
    <source>
        <dbReference type="SAM" id="MobiDB-lite"/>
    </source>
</evidence>
<keyword evidence="3" id="KW-1185">Reference proteome</keyword>
<accession>A0AAD7G8A3</accession>
<dbReference type="Proteomes" id="UP001221757">
    <property type="component" value="Unassembled WGS sequence"/>
</dbReference>
<name>A0AAD7G8A3_MYCRO</name>
<proteinExistence type="predicted"/>
<feature type="region of interest" description="Disordered" evidence="1">
    <location>
        <begin position="1"/>
        <end position="44"/>
    </location>
</feature>
<feature type="compositionally biased region" description="Polar residues" evidence="1">
    <location>
        <begin position="22"/>
        <end position="34"/>
    </location>
</feature>